<dbReference type="Gene3D" id="1.25.10.10">
    <property type="entry name" value="Leucine-rich Repeat Variant"/>
    <property type="match status" value="1"/>
</dbReference>
<feature type="compositionally biased region" description="Low complexity" evidence="4">
    <location>
        <begin position="207"/>
        <end position="229"/>
    </location>
</feature>
<feature type="region of interest" description="Disordered" evidence="4">
    <location>
        <begin position="196"/>
        <end position="247"/>
    </location>
</feature>
<dbReference type="EMBL" id="JBBBZM010000067">
    <property type="protein sequence ID" value="KAL0635529.1"/>
    <property type="molecule type" value="Genomic_DNA"/>
</dbReference>
<evidence type="ECO:0000256" key="4">
    <source>
        <dbReference type="SAM" id="MobiDB-lite"/>
    </source>
</evidence>
<dbReference type="InterPro" id="IPR033133">
    <property type="entry name" value="PUM-HD"/>
</dbReference>
<keyword evidence="1" id="KW-0677">Repeat</keyword>
<sequence length="253" mass="29164">MMRRSVVQQRNNWFKLALILSSIVHLRCCWQALRSCRHSSPWLLRSSTLYRPCLWKAKDSIDPADYSSCDTTRPRPLRKLRFDLNETQFSEPLILQFRGRVCELSKQKFSSNVIEKCIRVASPQSKKILLEEMMNQTELEKLLRDSYANYVIQTAIEYSEPHIKQQLVDSIRPILPAIRMTPYGRRIQQKIQTTGSPNGIVFANAGPSTGHPQSHSQPPSRSNSYSQPSVRPTPVQQQSYPGPFIDGSQYYLH</sequence>
<organism evidence="6 7">
    <name type="scientific">Discina gigas</name>
    <dbReference type="NCBI Taxonomy" id="1032678"/>
    <lineage>
        <taxon>Eukaryota</taxon>
        <taxon>Fungi</taxon>
        <taxon>Dikarya</taxon>
        <taxon>Ascomycota</taxon>
        <taxon>Pezizomycotina</taxon>
        <taxon>Pezizomycetes</taxon>
        <taxon>Pezizales</taxon>
        <taxon>Discinaceae</taxon>
        <taxon>Discina</taxon>
    </lineage>
</organism>
<dbReference type="InterPro" id="IPR001313">
    <property type="entry name" value="Pumilio_RNA-bd_rpt"/>
</dbReference>
<dbReference type="SMART" id="SM00025">
    <property type="entry name" value="Pumilio"/>
    <property type="match status" value="2"/>
</dbReference>
<comment type="caution">
    <text evidence="6">The sequence shown here is derived from an EMBL/GenBank/DDBJ whole genome shotgun (WGS) entry which is preliminary data.</text>
</comment>
<dbReference type="Pfam" id="PF00806">
    <property type="entry name" value="PUF"/>
    <property type="match status" value="2"/>
</dbReference>
<proteinExistence type="predicted"/>
<keyword evidence="7" id="KW-1185">Reference proteome</keyword>
<dbReference type="PANTHER" id="PTHR12537">
    <property type="entry name" value="RNA BINDING PROTEIN PUMILIO-RELATED"/>
    <property type="match status" value="1"/>
</dbReference>
<evidence type="ECO:0000313" key="7">
    <source>
        <dbReference type="Proteomes" id="UP001447188"/>
    </source>
</evidence>
<dbReference type="SUPFAM" id="SSF48371">
    <property type="entry name" value="ARM repeat"/>
    <property type="match status" value="1"/>
</dbReference>
<feature type="domain" description="PUM-HD" evidence="5">
    <location>
        <begin position="1"/>
        <end position="195"/>
    </location>
</feature>
<dbReference type="PROSITE" id="PS50303">
    <property type="entry name" value="PUM_HD"/>
    <property type="match status" value="1"/>
</dbReference>
<evidence type="ECO:0000256" key="3">
    <source>
        <dbReference type="PROSITE-ProRule" id="PRU00317"/>
    </source>
</evidence>
<gene>
    <name evidence="6" type="ORF">Q9L58_005460</name>
</gene>
<accession>A0ABR3GHW1</accession>
<evidence type="ECO:0000259" key="5">
    <source>
        <dbReference type="PROSITE" id="PS50303"/>
    </source>
</evidence>
<dbReference type="PANTHER" id="PTHR12537:SF13">
    <property type="entry name" value="PUMILIO HOMOLOGY DOMAIN FAMILY MEMBER 4"/>
    <property type="match status" value="1"/>
</dbReference>
<evidence type="ECO:0000256" key="1">
    <source>
        <dbReference type="ARBA" id="ARBA00022737"/>
    </source>
</evidence>
<reference evidence="6 7" key="1">
    <citation type="submission" date="2024-02" db="EMBL/GenBank/DDBJ databases">
        <title>Discinaceae phylogenomics.</title>
        <authorList>
            <person name="Dirks A.C."/>
            <person name="James T.Y."/>
        </authorList>
    </citation>
    <scope>NUCLEOTIDE SEQUENCE [LARGE SCALE GENOMIC DNA]</scope>
    <source>
        <strain evidence="6 7">ACD0624</strain>
    </source>
</reference>
<comment type="function">
    <text evidence="2">RNA-binding nucleolar protein required for pre-rRNA processing. Involved in production of 18S rRNA and assembly of small ribosomal subunit.</text>
</comment>
<evidence type="ECO:0000313" key="6">
    <source>
        <dbReference type="EMBL" id="KAL0635529.1"/>
    </source>
</evidence>
<evidence type="ECO:0000256" key="2">
    <source>
        <dbReference type="ARBA" id="ARBA00024893"/>
    </source>
</evidence>
<protein>
    <recommendedName>
        <fullName evidence="5">PUM-HD domain-containing protein</fullName>
    </recommendedName>
</protein>
<name>A0ABR3GHW1_9PEZI</name>
<dbReference type="Proteomes" id="UP001447188">
    <property type="component" value="Unassembled WGS sequence"/>
</dbReference>
<feature type="repeat" description="Pumilio" evidence="3">
    <location>
        <begin position="132"/>
        <end position="169"/>
    </location>
</feature>
<dbReference type="InterPro" id="IPR011989">
    <property type="entry name" value="ARM-like"/>
</dbReference>
<dbReference type="PROSITE" id="PS50302">
    <property type="entry name" value="PUM"/>
    <property type="match status" value="2"/>
</dbReference>
<feature type="repeat" description="Pumilio" evidence="3">
    <location>
        <begin position="96"/>
        <end position="131"/>
    </location>
</feature>
<dbReference type="InterPro" id="IPR016024">
    <property type="entry name" value="ARM-type_fold"/>
</dbReference>